<evidence type="ECO:0000259" key="2">
    <source>
        <dbReference type="Pfam" id="PF16002"/>
    </source>
</evidence>
<dbReference type="VEuPathDB" id="VectorBase:ADAC004199"/>
<gene>
    <name evidence="3" type="ORF">AND_004199</name>
</gene>
<feature type="region of interest" description="Disordered" evidence="1">
    <location>
        <begin position="378"/>
        <end position="429"/>
    </location>
</feature>
<sequence length="651" mass="68011">MAFAPKVDILGALLCRFNRQQDLLQHSKRIEDEGNHGNDETRLFILSSLAAQHKSRVACILCEEPMLVFDRYPLVDGTFFLSPKQHAKGCIEVKYENRVQYLTSVCMACLDGVEPNRACNNCFKLLLHPHQRLNFYSDYSHSVSCPYCSAQDTHFVKPLTYCYTKQPMQFNCFAAPVDAGSRQEQQSPFGGSSASCSTSVMAAGGGDKAVVDTAAMNSFIQELRHLSNSSTISSISSTSTDSGISTSPYGDSNVGSGLAAAITHHSHQQQTTTGNAIALIQQSNGKASSGMLISSGAVPKTGISAPPGLSTAAIWGNKSLWGPAPPSPSLTLPETTTPTAALVSPPVMKSSTILPAAVTSPTSNALYTSLSKEMYSPWSTSTPTAIATGPTPAGENNRNASPDASLPTQSLATKSSNTNTSSTSILSNTSTSIIPTDNNGTNIWDSKLGLFGTQQSPTALGSKWPAKELASVSESTLGSQAGVLTDTISNSNVWSVHTAASSGSSCNQRGISSYAAVGCQYALPQVSMSSSSITGGISIDNENTGETMNFTPKHLSALWSSNAQTSSSVEGVESNISVFKSMRLGGGVTPLFDFSSTDGRANEGGNSKAAESVGGGGGAIGEITPGASSSNDSPAVTLFSDEFMSYLNVFN</sequence>
<dbReference type="STRING" id="43151.W5JL88"/>
<evidence type="ECO:0000256" key="1">
    <source>
        <dbReference type="SAM" id="MobiDB-lite"/>
    </source>
</evidence>
<dbReference type="Pfam" id="PF16002">
    <property type="entry name" value="Headcase"/>
    <property type="match status" value="1"/>
</dbReference>
<reference evidence="3 5" key="1">
    <citation type="journal article" date="2010" name="BMC Genomics">
        <title>Combination of measures distinguishes pre-miRNAs from other stem-loops in the genome of the newly sequenced Anopheles darlingi.</title>
        <authorList>
            <person name="Mendes N.D."/>
            <person name="Freitas A.T."/>
            <person name="Vasconcelos A.T."/>
            <person name="Sagot M.F."/>
        </authorList>
    </citation>
    <scope>NUCLEOTIDE SEQUENCE</scope>
</reference>
<dbReference type="EMBL" id="ADMH02001116">
    <property type="protein sequence ID" value="ETN64068.1"/>
    <property type="molecule type" value="Genomic_DNA"/>
</dbReference>
<feature type="compositionally biased region" description="Polar residues" evidence="1">
    <location>
        <begin position="396"/>
        <end position="414"/>
    </location>
</feature>
<dbReference type="AlphaFoldDB" id="W5JL88"/>
<dbReference type="HOGENOM" id="CLU_421044_0_0_1"/>
<feature type="compositionally biased region" description="Low complexity" evidence="1">
    <location>
        <begin position="379"/>
        <end position="394"/>
    </location>
</feature>
<reference evidence="4" key="4">
    <citation type="submission" date="2015-06" db="UniProtKB">
        <authorList>
            <consortium name="EnsemblMetazoa"/>
        </authorList>
    </citation>
    <scope>IDENTIFICATION</scope>
</reference>
<dbReference type="VEuPathDB" id="VectorBase:ADAR2_008438"/>
<organism evidence="3">
    <name type="scientific">Anopheles darlingi</name>
    <name type="common">Mosquito</name>
    <dbReference type="NCBI Taxonomy" id="43151"/>
    <lineage>
        <taxon>Eukaryota</taxon>
        <taxon>Metazoa</taxon>
        <taxon>Ecdysozoa</taxon>
        <taxon>Arthropoda</taxon>
        <taxon>Hexapoda</taxon>
        <taxon>Insecta</taxon>
        <taxon>Pterygota</taxon>
        <taxon>Neoptera</taxon>
        <taxon>Endopterygota</taxon>
        <taxon>Diptera</taxon>
        <taxon>Nematocera</taxon>
        <taxon>Culicoidea</taxon>
        <taxon>Culicidae</taxon>
        <taxon>Anophelinae</taxon>
        <taxon>Anopheles</taxon>
    </lineage>
</organism>
<dbReference type="Proteomes" id="UP000000673">
    <property type="component" value="Unassembled WGS sequence"/>
</dbReference>
<dbReference type="InterPro" id="IPR026066">
    <property type="entry name" value="Headcase"/>
</dbReference>
<accession>W5JL88</accession>
<name>W5JL88_ANODA</name>
<protein>
    <recommendedName>
        <fullName evidence="2">Headcase middle domain-containing protein</fullName>
    </recommendedName>
</protein>
<reference evidence="3" key="2">
    <citation type="submission" date="2010-05" db="EMBL/GenBank/DDBJ databases">
        <authorList>
            <person name="Almeida L.G."/>
            <person name="Nicolas M.F."/>
            <person name="Souza R.C."/>
            <person name="Vasconcelos A.T.R."/>
        </authorList>
    </citation>
    <scope>NUCLEOTIDE SEQUENCE</scope>
</reference>
<dbReference type="eggNOG" id="KOG3816">
    <property type="taxonomic scope" value="Eukaryota"/>
</dbReference>
<dbReference type="InterPro" id="IPR031947">
    <property type="entry name" value="Headcase_mid"/>
</dbReference>
<proteinExistence type="predicted"/>
<evidence type="ECO:0000313" key="3">
    <source>
        <dbReference type="EMBL" id="ETN64068.1"/>
    </source>
</evidence>
<evidence type="ECO:0000313" key="4">
    <source>
        <dbReference type="EnsemblMetazoa" id="ADAC004199-PA"/>
    </source>
</evidence>
<keyword evidence="5" id="KW-1185">Reference proteome</keyword>
<dbReference type="EnsemblMetazoa" id="ADAC004199-RA">
    <property type="protein sequence ID" value="ADAC004199-PA"/>
    <property type="gene ID" value="ADAC004199"/>
</dbReference>
<dbReference type="PANTHER" id="PTHR13425">
    <property type="entry name" value="HEADCASE PROTEIN"/>
    <property type="match status" value="1"/>
</dbReference>
<reference evidence="3" key="3">
    <citation type="journal article" date="2013" name="Nucleic Acids Res.">
        <title>The genome of Anopheles darlingi, the main neotropical malaria vector.</title>
        <authorList>
            <person name="Marinotti O."/>
            <person name="Cerqueira G.C."/>
            <person name="de Almeida L.G."/>
            <person name="Ferro M.I."/>
            <person name="Loreto E.L."/>
            <person name="Zaha A."/>
            <person name="Teixeira S.M."/>
            <person name="Wespiser A.R."/>
            <person name="Almeida E Silva A."/>
            <person name="Schlindwein A.D."/>
            <person name="Pacheco A.C."/>
            <person name="Silva A.L."/>
            <person name="Graveley B.R."/>
            <person name="Walenz B.P."/>
            <person name="Lima Bde A."/>
            <person name="Ribeiro C.A."/>
            <person name="Nunes-Silva C.G."/>
            <person name="de Carvalho C.R."/>
            <person name="Soares C.M."/>
            <person name="de Menezes C.B."/>
            <person name="Matiolli C."/>
            <person name="Caffrey D."/>
            <person name="Araujo D.A."/>
            <person name="de Oliveira D.M."/>
            <person name="Golenbock D."/>
            <person name="Grisard E.C."/>
            <person name="Fantinatti-Garboggini F."/>
            <person name="de Carvalho F.M."/>
            <person name="Barcellos F.G."/>
            <person name="Prosdocimi F."/>
            <person name="May G."/>
            <person name="Azevedo Junior G.M."/>
            <person name="Guimaraes G.M."/>
            <person name="Goldman G.H."/>
            <person name="Padilha I.Q."/>
            <person name="Batista Jda S."/>
            <person name="Ferro J.A."/>
            <person name="Ribeiro J.M."/>
            <person name="Fietto J.L."/>
            <person name="Dabbas K.M."/>
            <person name="Cerdeira L."/>
            <person name="Agnez-Lima L.F."/>
            <person name="Brocchi M."/>
            <person name="de Carvalho M.O."/>
            <person name="Teixeira Mde M."/>
            <person name="Diniz Maia Mde M."/>
            <person name="Goldman M.H."/>
            <person name="Cruz Schneider M.P."/>
            <person name="Felipe M.S."/>
            <person name="Hungria M."/>
            <person name="Nicolas M.F."/>
            <person name="Pereira M."/>
            <person name="Montes M.A."/>
            <person name="Cantao M.E."/>
            <person name="Vincentz M."/>
            <person name="Rafael M.S."/>
            <person name="Silverman N."/>
            <person name="Stoco P.H."/>
            <person name="Souza R.C."/>
            <person name="Vicentini R."/>
            <person name="Gazzinelli R.T."/>
            <person name="Neves Rde O."/>
            <person name="Silva R."/>
            <person name="Astolfi-Filho S."/>
            <person name="Maciel T.E."/>
            <person name="Urmenyi T.P."/>
            <person name="Tadei W.P."/>
            <person name="Camargo E.P."/>
            <person name="de Vasconcelos A.T."/>
        </authorList>
    </citation>
    <scope>NUCLEOTIDE SEQUENCE</scope>
</reference>
<feature type="domain" description="Headcase middle" evidence="2">
    <location>
        <begin position="27"/>
        <end position="119"/>
    </location>
</feature>
<dbReference type="PANTHER" id="PTHR13425:SF3">
    <property type="entry name" value="HEADCASE PROTEIN HOMOLOG"/>
    <property type="match status" value="1"/>
</dbReference>
<evidence type="ECO:0000313" key="5">
    <source>
        <dbReference type="Proteomes" id="UP000000673"/>
    </source>
</evidence>
<feature type="compositionally biased region" description="Low complexity" evidence="1">
    <location>
        <begin position="415"/>
        <end position="429"/>
    </location>
</feature>